<gene>
    <name evidence="4" type="ORF">SEV965_LOCUS26774</name>
</gene>
<dbReference type="CDD" id="cd00590">
    <property type="entry name" value="RRM_SF"/>
    <property type="match status" value="1"/>
</dbReference>
<feature type="region of interest" description="Disordered" evidence="2">
    <location>
        <begin position="115"/>
        <end position="149"/>
    </location>
</feature>
<feature type="compositionally biased region" description="Low complexity" evidence="2">
    <location>
        <begin position="443"/>
        <end position="456"/>
    </location>
</feature>
<accession>A0A815ETI6</accession>
<evidence type="ECO:0000256" key="2">
    <source>
        <dbReference type="SAM" id="MobiDB-lite"/>
    </source>
</evidence>
<protein>
    <recommendedName>
        <fullName evidence="3">RRM domain-containing protein</fullName>
    </recommendedName>
</protein>
<dbReference type="SMART" id="SM00360">
    <property type="entry name" value="RRM"/>
    <property type="match status" value="1"/>
</dbReference>
<keyword evidence="1" id="KW-0694">RNA-binding</keyword>
<dbReference type="InterPro" id="IPR036621">
    <property type="entry name" value="Anticodon-bd_dom_sf"/>
</dbReference>
<evidence type="ECO:0000313" key="5">
    <source>
        <dbReference type="Proteomes" id="UP000663889"/>
    </source>
</evidence>
<evidence type="ECO:0000313" key="4">
    <source>
        <dbReference type="EMBL" id="CAF1310608.1"/>
    </source>
</evidence>
<dbReference type="Gene3D" id="3.30.70.330">
    <property type="match status" value="1"/>
</dbReference>
<dbReference type="AlphaFoldDB" id="A0A815ETI6"/>
<dbReference type="Gene3D" id="3.40.50.800">
    <property type="entry name" value="Anticodon-binding domain"/>
    <property type="match status" value="1"/>
</dbReference>
<reference evidence="4" key="1">
    <citation type="submission" date="2021-02" db="EMBL/GenBank/DDBJ databases">
        <authorList>
            <person name="Nowell W R."/>
        </authorList>
    </citation>
    <scope>NUCLEOTIDE SEQUENCE</scope>
</reference>
<comment type="caution">
    <text evidence="4">The sequence shown here is derived from an EMBL/GenBank/DDBJ whole genome shotgun (WGS) entry which is preliminary data.</text>
</comment>
<dbReference type="Proteomes" id="UP000663889">
    <property type="component" value="Unassembled WGS sequence"/>
</dbReference>
<organism evidence="4 5">
    <name type="scientific">Rotaria sordida</name>
    <dbReference type="NCBI Taxonomy" id="392033"/>
    <lineage>
        <taxon>Eukaryota</taxon>
        <taxon>Metazoa</taxon>
        <taxon>Spiralia</taxon>
        <taxon>Gnathifera</taxon>
        <taxon>Rotifera</taxon>
        <taxon>Eurotatoria</taxon>
        <taxon>Bdelloidea</taxon>
        <taxon>Philodinida</taxon>
        <taxon>Philodinidae</taxon>
        <taxon>Rotaria</taxon>
    </lineage>
</organism>
<dbReference type="PROSITE" id="PS50102">
    <property type="entry name" value="RRM"/>
    <property type="match status" value="1"/>
</dbReference>
<feature type="compositionally biased region" description="Polar residues" evidence="2">
    <location>
        <begin position="11"/>
        <end position="20"/>
    </location>
</feature>
<dbReference type="Pfam" id="PF00076">
    <property type="entry name" value="RRM_1"/>
    <property type="match status" value="1"/>
</dbReference>
<dbReference type="InterPro" id="IPR035979">
    <property type="entry name" value="RBD_domain_sf"/>
</dbReference>
<sequence>MSESHRDHNKSLNTSSSKNYRNSKDEIERYTRKRSHLEMENIDAKVYVGNVLTEKVTDDELLNFFKPFGKIADIRVFKDHIFVQYNRVDDAKNLIKEAQIPLILKGRKLDVLPARDVRSTSTQSSSSSTNRSSKRSHERAFHQHSSNYDTSRRRFSTCTRSNFKPETFSDRIGTEINDRMDISTAKSDPCRSNNDSISRNNQLPYTILTGLKNSNDLVDCQIIIVNTRQRAYAEEIESRLCSHGLVTSIILLREDYTLTEAIENATRLQCLYGIIAMPMHEERRTASFHILYGQTEEHRNLTLDDGIHIIITNFISYKERFNNEEINSYHENNDSIGYSQTNSSYTYSRQSNNLTQEEITPPVLNLGDRLPLSMLLCLLADGRQLTLEEIDRVLVYLLEKKAKMLTLPSGTLPPLPAQYATMNTLNHQAGSGIVSDTRTVPISDSSLGKSSNSSSEVSSSIAEQIRQILSTNIVKPNTLTGETNSQSVITKASLDKLPDIVKVENTNIPQPNNNVAEAAKEYVQQKKQSLFSHPKLEALPVVSSGFNYTSPSVTTTGSLNSFAAPNFSSYNSVTPSLPFNSALKATTSVTVPNFVSQPSQYFYQIPPQNIYQSPLNSTVTDPTAGIFQAYSQFNVQPTANSSIVSQQINTQQQIRK</sequence>
<dbReference type="SUPFAM" id="SSF54928">
    <property type="entry name" value="RNA-binding domain, RBD"/>
    <property type="match status" value="1"/>
</dbReference>
<evidence type="ECO:0000259" key="3">
    <source>
        <dbReference type="PROSITE" id="PS50102"/>
    </source>
</evidence>
<feature type="compositionally biased region" description="Low complexity" evidence="2">
    <location>
        <begin position="119"/>
        <end position="131"/>
    </location>
</feature>
<dbReference type="SUPFAM" id="SSF52954">
    <property type="entry name" value="Class II aaRS ABD-related"/>
    <property type="match status" value="1"/>
</dbReference>
<evidence type="ECO:0000256" key="1">
    <source>
        <dbReference type="PROSITE-ProRule" id="PRU00176"/>
    </source>
</evidence>
<dbReference type="PANTHER" id="PTHR23295">
    <property type="entry name" value="NUCLEAR RECEPTOR COACTIVATOR 5-RELATED"/>
    <property type="match status" value="1"/>
</dbReference>
<dbReference type="InterPro" id="IPR012677">
    <property type="entry name" value="Nucleotide-bd_a/b_plait_sf"/>
</dbReference>
<dbReference type="PANTHER" id="PTHR23295:SF6">
    <property type="entry name" value="NEOSIN, ISOFORM A"/>
    <property type="match status" value="1"/>
</dbReference>
<dbReference type="EMBL" id="CAJNOU010002314">
    <property type="protein sequence ID" value="CAF1310608.1"/>
    <property type="molecule type" value="Genomic_DNA"/>
</dbReference>
<proteinExistence type="predicted"/>
<feature type="compositionally biased region" description="Basic and acidic residues" evidence="2">
    <location>
        <begin position="1"/>
        <end position="10"/>
    </location>
</feature>
<dbReference type="GO" id="GO:0003723">
    <property type="term" value="F:RNA binding"/>
    <property type="evidence" value="ECO:0007669"/>
    <property type="project" value="UniProtKB-UniRule"/>
</dbReference>
<dbReference type="InterPro" id="IPR000504">
    <property type="entry name" value="RRM_dom"/>
</dbReference>
<name>A0A815ETI6_9BILA</name>
<feature type="region of interest" description="Disordered" evidence="2">
    <location>
        <begin position="435"/>
        <end position="456"/>
    </location>
</feature>
<feature type="region of interest" description="Disordered" evidence="2">
    <location>
        <begin position="1"/>
        <end position="25"/>
    </location>
</feature>
<dbReference type="InterPro" id="IPR052600">
    <property type="entry name" value="Nuc_rcpt_coact/corep"/>
</dbReference>
<feature type="domain" description="RRM" evidence="3">
    <location>
        <begin position="44"/>
        <end position="124"/>
    </location>
</feature>